<dbReference type="Pfam" id="PF04857">
    <property type="entry name" value="CAF1"/>
    <property type="match status" value="2"/>
</dbReference>
<dbReference type="Proteomes" id="UP000319731">
    <property type="component" value="Unassembled WGS sequence"/>
</dbReference>
<feature type="compositionally biased region" description="Gly residues" evidence="6">
    <location>
        <begin position="481"/>
        <end position="494"/>
    </location>
</feature>
<dbReference type="InterPro" id="IPR036397">
    <property type="entry name" value="RNaseH_sf"/>
</dbReference>
<dbReference type="Gene3D" id="3.30.420.10">
    <property type="entry name" value="Ribonuclease H-like superfamily/Ribonuclease H"/>
    <property type="match status" value="2"/>
</dbReference>
<organism evidence="8 9">
    <name type="scientific">Synchytrium microbalum</name>
    <dbReference type="NCBI Taxonomy" id="1806994"/>
    <lineage>
        <taxon>Eukaryota</taxon>
        <taxon>Fungi</taxon>
        <taxon>Fungi incertae sedis</taxon>
        <taxon>Chytridiomycota</taxon>
        <taxon>Chytridiomycota incertae sedis</taxon>
        <taxon>Chytridiomycetes</taxon>
        <taxon>Synchytriales</taxon>
        <taxon>Synchytriaceae</taxon>
        <taxon>Synchytrium</taxon>
    </lineage>
</organism>
<dbReference type="InterPro" id="IPR012337">
    <property type="entry name" value="RNaseH-like_sf"/>
</dbReference>
<dbReference type="AlphaFoldDB" id="A0A507BPA6"/>
<dbReference type="GO" id="GO:0015030">
    <property type="term" value="C:Cajal body"/>
    <property type="evidence" value="ECO:0007669"/>
    <property type="project" value="TreeGrafter"/>
</dbReference>
<feature type="region of interest" description="Disordered" evidence="6">
    <location>
        <begin position="474"/>
        <end position="494"/>
    </location>
</feature>
<evidence type="ECO:0000256" key="4">
    <source>
        <dbReference type="ARBA" id="ARBA00022833"/>
    </source>
</evidence>
<dbReference type="InterPro" id="IPR051181">
    <property type="entry name" value="CAF1_poly(A)_ribonucleases"/>
</dbReference>
<accession>A0A507BPA6</accession>
<dbReference type="GO" id="GO:0008270">
    <property type="term" value="F:zinc ion binding"/>
    <property type="evidence" value="ECO:0007669"/>
    <property type="project" value="UniProtKB-KW"/>
</dbReference>
<keyword evidence="2 5" id="KW-0479">Metal-binding</keyword>
<dbReference type="InterPro" id="IPR036855">
    <property type="entry name" value="Znf_CCCH_sf"/>
</dbReference>
<feature type="region of interest" description="Disordered" evidence="6">
    <location>
        <begin position="320"/>
        <end position="340"/>
    </location>
</feature>
<protein>
    <recommendedName>
        <fullName evidence="7">C3H1-type domain-containing protein</fullName>
    </recommendedName>
</protein>
<keyword evidence="9" id="KW-1185">Reference proteome</keyword>
<evidence type="ECO:0000256" key="1">
    <source>
        <dbReference type="ARBA" id="ARBA00008372"/>
    </source>
</evidence>
<dbReference type="STRING" id="1806994.A0A507BPA6"/>
<dbReference type="SUPFAM" id="SSF90229">
    <property type="entry name" value="CCCH zinc finger"/>
    <property type="match status" value="1"/>
</dbReference>
<keyword evidence="4 5" id="KW-0862">Zinc</keyword>
<evidence type="ECO:0000256" key="6">
    <source>
        <dbReference type="SAM" id="MobiDB-lite"/>
    </source>
</evidence>
<comment type="caution">
    <text evidence="8">The sequence shown here is derived from an EMBL/GenBank/DDBJ whole genome shotgun (WGS) entry which is preliminary data.</text>
</comment>
<dbReference type="PROSITE" id="PS50103">
    <property type="entry name" value="ZF_C3H1"/>
    <property type="match status" value="1"/>
</dbReference>
<dbReference type="InterPro" id="IPR006941">
    <property type="entry name" value="RNase_CAF1"/>
</dbReference>
<keyword evidence="3 5" id="KW-0863">Zinc-finger</keyword>
<feature type="compositionally biased region" description="Basic residues" evidence="6">
    <location>
        <begin position="320"/>
        <end position="329"/>
    </location>
</feature>
<evidence type="ECO:0000256" key="2">
    <source>
        <dbReference type="ARBA" id="ARBA00022723"/>
    </source>
</evidence>
<evidence type="ECO:0000313" key="9">
    <source>
        <dbReference type="Proteomes" id="UP000319731"/>
    </source>
</evidence>
<comment type="similarity">
    <text evidence="1">Belongs to the CAF1 family.</text>
</comment>
<dbReference type="PANTHER" id="PTHR15092:SF37">
    <property type="entry name" value="TARGET OF EGR1 PROTEIN 1"/>
    <property type="match status" value="1"/>
</dbReference>
<evidence type="ECO:0000256" key="3">
    <source>
        <dbReference type="ARBA" id="ARBA00022771"/>
    </source>
</evidence>
<dbReference type="GeneID" id="42006118"/>
<dbReference type="RefSeq" id="XP_031023161.1">
    <property type="nucleotide sequence ID" value="XM_031170821.1"/>
</dbReference>
<evidence type="ECO:0000256" key="5">
    <source>
        <dbReference type="PROSITE-ProRule" id="PRU00723"/>
    </source>
</evidence>
<name>A0A507BPA6_9FUNG</name>
<sequence length="494" mass="55139">MASEKGRPRVMVPKYTEVTVHNIASMQFGIQMAINRAVYISVDFEFSGLGDRKQQTRSDDLAVRYKALANVAQRYALLTMGLTTFELAPSKGNDLEHRYTVNNFAFLLKCQKDYQVSSASLSFLADTGLDLSRVMRDGIPYMPGTHKNTMAPADAVTNPEWCLRSILTHTLSRKVPFIIHNGLLDLCFLYEAFYTELPDTLDSFIVDLYELFAGGLYDTKYIADYVDREGASFLSYLYRKYEREQVARKLKGTEHFLTFEANPPLHVKIQPPPLLSGKRGADRLFCEHYASFGYCKNGRQCFYSHDLDVILDCEEKGLARKSKKRKRNNHKTDSNGTVATTEDTTDIVKTDAITDANKQTPIHNEPDVLMQPALPVLSSSIPPASTSSPLTAPPIVVNLPATTAVFEVYHSAAFDAYMTGCVFAHQQLHHTVIETRPNGIKDFVNKINLMGKDKPLLIQPSAFAKISDGHRDMKKRLFEESGGGTGGSSGESET</sequence>
<dbReference type="GO" id="GO:0017069">
    <property type="term" value="F:snRNA binding"/>
    <property type="evidence" value="ECO:0007669"/>
    <property type="project" value="TreeGrafter"/>
</dbReference>
<dbReference type="PANTHER" id="PTHR15092">
    <property type="entry name" value="POLY A -SPECIFIC RIBONUCLEASE/TARGET OF EGR1, MEMBER 1"/>
    <property type="match status" value="1"/>
</dbReference>
<dbReference type="SUPFAM" id="SSF53098">
    <property type="entry name" value="Ribonuclease H-like"/>
    <property type="match status" value="1"/>
</dbReference>
<dbReference type="GO" id="GO:0034472">
    <property type="term" value="P:snRNA 3'-end processing"/>
    <property type="evidence" value="ECO:0007669"/>
    <property type="project" value="TreeGrafter"/>
</dbReference>
<dbReference type="GO" id="GO:0000175">
    <property type="term" value="F:3'-5'-RNA exonuclease activity"/>
    <property type="evidence" value="ECO:0007669"/>
    <property type="project" value="TreeGrafter"/>
</dbReference>
<evidence type="ECO:0000313" key="8">
    <source>
        <dbReference type="EMBL" id="TPX31830.1"/>
    </source>
</evidence>
<feature type="domain" description="C3H1-type" evidence="7">
    <location>
        <begin position="280"/>
        <end position="308"/>
    </location>
</feature>
<dbReference type="EMBL" id="QEAO01000038">
    <property type="protein sequence ID" value="TPX31830.1"/>
    <property type="molecule type" value="Genomic_DNA"/>
</dbReference>
<feature type="zinc finger region" description="C3H1-type" evidence="5">
    <location>
        <begin position="280"/>
        <end position="308"/>
    </location>
</feature>
<dbReference type="OrthoDB" id="414075at2759"/>
<gene>
    <name evidence="8" type="ORF">SmJEL517_g04893</name>
</gene>
<dbReference type="InterPro" id="IPR000571">
    <property type="entry name" value="Znf_CCCH"/>
</dbReference>
<proteinExistence type="inferred from homology"/>
<evidence type="ECO:0000259" key="7">
    <source>
        <dbReference type="PROSITE" id="PS50103"/>
    </source>
</evidence>
<reference evidence="8 9" key="1">
    <citation type="journal article" date="2019" name="Sci. Rep.">
        <title>Comparative genomics of chytrid fungi reveal insights into the obligate biotrophic and pathogenic lifestyle of Synchytrium endobioticum.</title>
        <authorList>
            <person name="van de Vossenberg B.T.L.H."/>
            <person name="Warris S."/>
            <person name="Nguyen H.D.T."/>
            <person name="van Gent-Pelzer M.P.E."/>
            <person name="Joly D.L."/>
            <person name="van de Geest H.C."/>
            <person name="Bonants P.J.M."/>
            <person name="Smith D.S."/>
            <person name="Levesque C.A."/>
            <person name="van der Lee T.A.J."/>
        </authorList>
    </citation>
    <scope>NUCLEOTIDE SEQUENCE [LARGE SCALE GENOMIC DNA]</scope>
    <source>
        <strain evidence="8 9">JEL517</strain>
    </source>
</reference>